<reference evidence="7 8" key="1">
    <citation type="journal article" date="2011" name="Nature">
        <title>A high-resolution map of human evolutionary constraint using 29 mammals.</title>
        <authorList>
            <person name="Lindblad-Toh K."/>
            <person name="Garber M."/>
            <person name="Zuk O."/>
            <person name="Lin M.F."/>
            <person name="Parker B.J."/>
            <person name="Washietl S."/>
            <person name="Kheradpour P."/>
            <person name="Ernst J."/>
            <person name="Jordan G."/>
            <person name="Mauceli E."/>
            <person name="Ward L.D."/>
            <person name="Lowe C.B."/>
            <person name="Holloway A.K."/>
            <person name="Clamp M."/>
            <person name="Gnerre S."/>
            <person name="Alfoldi J."/>
            <person name="Beal K."/>
            <person name="Chang J."/>
            <person name="Clawson H."/>
            <person name="Cuff J."/>
            <person name="Di Palma F."/>
            <person name="Fitzgerald S."/>
            <person name="Flicek P."/>
            <person name="Guttman M."/>
            <person name="Hubisz M.J."/>
            <person name="Jaffe D.B."/>
            <person name="Jungreis I."/>
            <person name="Kent W.J."/>
            <person name="Kostka D."/>
            <person name="Lara M."/>
            <person name="Martins A.L."/>
            <person name="Massingham T."/>
            <person name="Moltke I."/>
            <person name="Raney B.J."/>
            <person name="Rasmussen M.D."/>
            <person name="Robinson J."/>
            <person name="Stark A."/>
            <person name="Vilella A.J."/>
            <person name="Wen J."/>
            <person name="Xie X."/>
            <person name="Zody M.C."/>
            <person name="Baldwin J."/>
            <person name="Bloom T."/>
            <person name="Chin C.W."/>
            <person name="Heiman D."/>
            <person name="Nicol R."/>
            <person name="Nusbaum C."/>
            <person name="Young S."/>
            <person name="Wilkinson J."/>
            <person name="Worley K.C."/>
            <person name="Kovar C.L."/>
            <person name="Muzny D.M."/>
            <person name="Gibbs R.A."/>
            <person name="Cree A."/>
            <person name="Dihn H.H."/>
            <person name="Fowler G."/>
            <person name="Jhangiani S."/>
            <person name="Joshi V."/>
            <person name="Lee S."/>
            <person name="Lewis L.R."/>
            <person name="Nazareth L.V."/>
            <person name="Okwuonu G."/>
            <person name="Santibanez J."/>
            <person name="Warren W.C."/>
            <person name="Mardis E.R."/>
            <person name="Weinstock G.M."/>
            <person name="Wilson R.K."/>
            <person name="Delehaunty K."/>
            <person name="Dooling D."/>
            <person name="Fronik C."/>
            <person name="Fulton L."/>
            <person name="Fulton B."/>
            <person name="Graves T."/>
            <person name="Minx P."/>
            <person name="Sodergren E."/>
            <person name="Birney E."/>
            <person name="Margulies E.H."/>
            <person name="Herrero J."/>
            <person name="Green E.D."/>
            <person name="Haussler D."/>
            <person name="Siepel A."/>
            <person name="Goldman N."/>
            <person name="Pollard K.S."/>
            <person name="Pedersen J.S."/>
            <person name="Lander E.S."/>
            <person name="Kellis M."/>
        </authorList>
    </citation>
    <scope>NUCLEOTIDE SEQUENCE [LARGE SCALE GENOMIC DNA]</scope>
    <source>
        <strain evidence="8">Thorbecke</strain>
    </source>
</reference>
<dbReference type="HOGENOM" id="CLU_020435_1_0_1"/>
<feature type="compositionally biased region" description="Basic and acidic residues" evidence="5">
    <location>
        <begin position="570"/>
        <end position="587"/>
    </location>
</feature>
<feature type="compositionally biased region" description="Basic and acidic residues" evidence="5">
    <location>
        <begin position="393"/>
        <end position="402"/>
    </location>
</feature>
<feature type="domain" description="UBA" evidence="6">
    <location>
        <begin position="958"/>
        <end position="992"/>
    </location>
</feature>
<keyword evidence="8" id="KW-1185">Reference proteome</keyword>
<feature type="region of interest" description="Disordered" evidence="5">
    <location>
        <begin position="478"/>
        <end position="516"/>
    </location>
</feature>
<feature type="region of interest" description="Disordered" evidence="5">
    <location>
        <begin position="774"/>
        <end position="869"/>
    </location>
</feature>
<dbReference type="Pfam" id="PF24669">
    <property type="entry name" value="Ddi2_HDD"/>
    <property type="match status" value="1"/>
</dbReference>
<sequence length="998" mass="107244">MRRCRPQRRCPYASSSPPPPPPHWSKLCPTKALHQVQGLQADRTARRGNGASEEIVYAERPLTDNHRSLASYGLKDGDVVILRQKENADPRPPVQFPSLPRIDFSSIAVPGTSSPRQRPPAAVKPSHSSGEMAASPQGLDNPALLRDMLLANPHELSLLKERNPPLAEALLSGDLERFSRVLVEQQQDRARREQERIRLFSADPFDLEAQAKIEEDIRQQNIEENMTIAMEEAPESFGQVVMLYINCKVNGHPVKAFVDSGAQMTIMSQACAERCNIMRLVDRRWAGIAKGVGTQKIIGRVHLAQVQIEGDFLACSFSILEEQPMDMLLGLDMLKRHQCSIDLKKNVLVIGTTGSQTTFLPEGELPECARLAYGAVRPEEIADQELAEAIQKSAEDAEKSGKESTSLGMSSSPPLDGSDHPAHSSGQSPEAGNPTSLARSVSASVCPVKPDNPDSTEPEAVTALEASDGFQINSKQTDRLPLQGHSPCAAAAAPSSAMPLRHSSEAAGVADSLEASAERRTQGLRFHLHTRQEVNLSITTTRMHEPQMFAGEEGWHPENQNPSQVNDLQQHQEPENARHEAGPRDAPSDTGDLELPGERQQKHEVADREATMRGGRLQQDAGLPDPGKGALPSGRCGRPDSETLMEVDAAEQSLVAVLSSSVGNGSASGLTLGNPLMEVEPPTCSPSSEILNGSIPIQDLQPPEGSVEMPGTDRAYGGRASSSSVCGSSQPPAESAEESCSSITTALKELHELLVISSKPASEAAYEEVTCQSEGTAWGQTRVNPSERWTESERRTQDEERPQVSHAIPVCVKTEKLTDASPDTRIEDGENATFQGPGGGLSTDHGAPRSRGSVHESRSVTVTSAETSNQSHRILGVEISPRLLTGEGDALSQTCEQTKSLLVKDLGQGTQNPAPDRPATREDVCRDAARPSLEVEAPPSHSSGPCILPPLGFPAADIDRILRAGFTLQEALGALHRVGGNADLALLVLLAKNIVVPT</sequence>
<keyword evidence="2" id="KW-0645">Protease</keyword>
<feature type="compositionally biased region" description="Basic and acidic residues" evidence="5">
    <location>
        <begin position="596"/>
        <end position="611"/>
    </location>
</feature>
<keyword evidence="4" id="KW-0378">Hydrolase</keyword>
<evidence type="ECO:0000256" key="3">
    <source>
        <dbReference type="ARBA" id="ARBA00022750"/>
    </source>
</evidence>
<dbReference type="InterPro" id="IPR021109">
    <property type="entry name" value="Peptidase_aspartic_dom_sf"/>
</dbReference>
<dbReference type="InterPro" id="IPR015940">
    <property type="entry name" value="UBA"/>
</dbReference>
<comment type="similarity">
    <text evidence="1">Belongs to the DDI1 family.</text>
</comment>
<dbReference type="InterPro" id="IPR057273">
    <property type="entry name" value="Ddi1/2_HDD"/>
</dbReference>
<feature type="region of interest" description="Disordered" evidence="5">
    <location>
        <begin position="552"/>
        <end position="644"/>
    </location>
</feature>
<feature type="compositionally biased region" description="Polar residues" evidence="5">
    <location>
        <begin position="774"/>
        <end position="784"/>
    </location>
</feature>
<feature type="region of interest" description="Disordered" evidence="5">
    <location>
        <begin position="392"/>
        <end position="458"/>
    </location>
</feature>
<evidence type="ECO:0000256" key="2">
    <source>
        <dbReference type="ARBA" id="ARBA00022670"/>
    </source>
</evidence>
<evidence type="ECO:0000256" key="1">
    <source>
        <dbReference type="ARBA" id="ARBA00009136"/>
    </source>
</evidence>
<feature type="compositionally biased region" description="Polar residues" evidence="5">
    <location>
        <begin position="424"/>
        <end position="443"/>
    </location>
</feature>
<feature type="compositionally biased region" description="Low complexity" evidence="5">
    <location>
        <begin position="721"/>
        <end position="739"/>
    </location>
</feature>
<dbReference type="PANTHER" id="PTHR15397:SF3">
    <property type="entry name" value="DNA DAMAGE INDUCIBLE 1 HOMOLOG 2"/>
    <property type="match status" value="1"/>
</dbReference>
<feature type="compositionally biased region" description="Polar residues" evidence="5">
    <location>
        <begin position="558"/>
        <end position="569"/>
    </location>
</feature>
<dbReference type="PANTHER" id="PTHR15397">
    <property type="entry name" value="SODIUM-GLUCOSE COTRANSPORTER REGULATORY PROTEIN -RELATED"/>
    <property type="match status" value="1"/>
</dbReference>
<reference evidence="7" key="3">
    <citation type="submission" date="2025-09" db="UniProtKB">
        <authorList>
            <consortium name="Ensembl"/>
        </authorList>
    </citation>
    <scope>IDENTIFICATION</scope>
    <source>
        <strain evidence="7">Thorbecke</strain>
    </source>
</reference>
<feature type="compositionally biased region" description="Basic and acidic residues" evidence="5">
    <location>
        <begin position="813"/>
        <end position="828"/>
    </location>
</feature>
<dbReference type="AlphaFoldDB" id="G1U603"/>
<dbReference type="Proteomes" id="UP000001811">
    <property type="component" value="Unplaced"/>
</dbReference>
<dbReference type="Pfam" id="PF09668">
    <property type="entry name" value="Asp_protease"/>
    <property type="match status" value="1"/>
</dbReference>
<reference evidence="7" key="2">
    <citation type="submission" date="2025-08" db="UniProtKB">
        <authorList>
            <consortium name="Ensembl"/>
        </authorList>
    </citation>
    <scope>IDENTIFICATION</scope>
    <source>
        <strain evidence="7">Thorbecke</strain>
    </source>
</reference>
<feature type="region of interest" description="Disordered" evidence="5">
    <location>
        <begin position="673"/>
        <end position="739"/>
    </location>
</feature>
<accession>G1U603</accession>
<evidence type="ECO:0000313" key="8">
    <source>
        <dbReference type="Proteomes" id="UP000001811"/>
    </source>
</evidence>
<gene>
    <name evidence="7" type="primary">PLEKHM2</name>
</gene>
<feature type="region of interest" description="Disordered" evidence="5">
    <location>
        <begin position="1"/>
        <end position="28"/>
    </location>
</feature>
<dbReference type="SUPFAM" id="SSF54236">
    <property type="entry name" value="Ubiquitin-like"/>
    <property type="match status" value="1"/>
</dbReference>
<proteinExistence type="inferred from homology"/>
<dbReference type="Gene3D" id="2.40.70.10">
    <property type="entry name" value="Acid Proteases"/>
    <property type="match status" value="1"/>
</dbReference>
<dbReference type="Ensembl" id="ENSOCUT00000031155.2">
    <property type="protein sequence ID" value="ENSOCUP00000024839.2"/>
    <property type="gene ID" value="ENSOCUG00000004574.4"/>
</dbReference>
<dbReference type="Gene3D" id="3.10.20.90">
    <property type="entry name" value="Phosphatidylinositol 3-kinase Catalytic Subunit, Chain A, domain 1"/>
    <property type="match status" value="1"/>
</dbReference>
<evidence type="ECO:0000259" key="6">
    <source>
        <dbReference type="PROSITE" id="PS50030"/>
    </source>
</evidence>
<feature type="compositionally biased region" description="Polar residues" evidence="5">
    <location>
        <begin position="859"/>
        <end position="869"/>
    </location>
</feature>
<keyword evidence="3" id="KW-0064">Aspartyl protease</keyword>
<dbReference type="SUPFAM" id="SSF50630">
    <property type="entry name" value="Acid proteases"/>
    <property type="match status" value="1"/>
</dbReference>
<dbReference type="CDD" id="cd05479">
    <property type="entry name" value="RP_DDI"/>
    <property type="match status" value="1"/>
</dbReference>
<dbReference type="SMART" id="SM00165">
    <property type="entry name" value="UBA"/>
    <property type="match status" value="1"/>
</dbReference>
<feature type="compositionally biased region" description="Low complexity" evidence="5">
    <location>
        <begin position="486"/>
        <end position="499"/>
    </location>
</feature>
<dbReference type="GO" id="GO:0006508">
    <property type="term" value="P:proteolysis"/>
    <property type="evidence" value="ECO:0007669"/>
    <property type="project" value="UniProtKB-KW"/>
</dbReference>
<feature type="region of interest" description="Disordered" evidence="5">
    <location>
        <begin position="86"/>
        <end position="139"/>
    </location>
</feature>
<evidence type="ECO:0000256" key="4">
    <source>
        <dbReference type="ARBA" id="ARBA00022801"/>
    </source>
</evidence>
<dbReference type="GeneTree" id="ENSGT00390000015175"/>
<protein>
    <submittedName>
        <fullName evidence="7">Pleckstrin homology and RUN domain containing M2</fullName>
    </submittedName>
</protein>
<organism evidence="7 8">
    <name type="scientific">Oryctolagus cuniculus</name>
    <name type="common">Rabbit</name>
    <dbReference type="NCBI Taxonomy" id="9986"/>
    <lineage>
        <taxon>Eukaryota</taxon>
        <taxon>Metazoa</taxon>
        <taxon>Chordata</taxon>
        <taxon>Craniata</taxon>
        <taxon>Vertebrata</taxon>
        <taxon>Euteleostomi</taxon>
        <taxon>Mammalia</taxon>
        <taxon>Eutheria</taxon>
        <taxon>Euarchontoglires</taxon>
        <taxon>Glires</taxon>
        <taxon>Lagomorpha</taxon>
        <taxon>Leporidae</taxon>
        <taxon>Oryctolagus</taxon>
    </lineage>
</organism>
<dbReference type="Bgee" id="ENSOCUG00000004574">
    <property type="expression patterns" value="Expressed in skeletal muscle tissue and 18 other cell types or tissues"/>
</dbReference>
<feature type="compositionally biased region" description="Basic and acidic residues" evidence="5">
    <location>
        <begin position="788"/>
        <end position="803"/>
    </location>
</feature>
<dbReference type="InterPro" id="IPR019103">
    <property type="entry name" value="Peptidase_aspartic_DDI1-type"/>
</dbReference>
<evidence type="ECO:0000256" key="5">
    <source>
        <dbReference type="SAM" id="MobiDB-lite"/>
    </source>
</evidence>
<dbReference type="eggNOG" id="KOG0012">
    <property type="taxonomic scope" value="Eukaryota"/>
</dbReference>
<name>G1U603_RABIT</name>
<dbReference type="GO" id="GO:0004190">
    <property type="term" value="F:aspartic-type endopeptidase activity"/>
    <property type="evidence" value="ECO:0007669"/>
    <property type="project" value="UniProtKB-KW"/>
</dbReference>
<dbReference type="PROSITE" id="PS50030">
    <property type="entry name" value="UBA"/>
    <property type="match status" value="1"/>
</dbReference>
<dbReference type="FunFam" id="2.40.70.10:FF:000005">
    <property type="entry name" value="DNA damage inducible 1 homolog 2"/>
    <property type="match status" value="1"/>
</dbReference>
<evidence type="ECO:0000313" key="7">
    <source>
        <dbReference type="Ensembl" id="ENSOCUP00000024839.2"/>
    </source>
</evidence>
<feature type="compositionally biased region" description="Polar residues" evidence="5">
    <location>
        <begin position="403"/>
        <end position="413"/>
    </location>
</feature>
<dbReference type="InterPro" id="IPR029071">
    <property type="entry name" value="Ubiquitin-like_domsf"/>
</dbReference>